<dbReference type="STRING" id="931626.Awo_c23130"/>
<dbReference type="PROSITE" id="PS01081">
    <property type="entry name" value="HTH_TETR_1"/>
    <property type="match status" value="1"/>
</dbReference>
<dbReference type="Pfam" id="PF00440">
    <property type="entry name" value="TetR_N"/>
    <property type="match status" value="1"/>
</dbReference>
<proteinExistence type="predicted"/>
<reference evidence="5" key="1">
    <citation type="submission" date="2011-07" db="EMBL/GenBank/DDBJ databases">
        <title>Complete genome sequence of Acetobacterium woodii.</title>
        <authorList>
            <person name="Poehlein A."/>
            <person name="Schmidt S."/>
            <person name="Kaster A.-K."/>
            <person name="Goenrich M."/>
            <person name="Vollmers J."/>
            <person name="Thuermer A."/>
            <person name="Gottschalk G."/>
            <person name="Thauer R.K."/>
            <person name="Daniel R."/>
            <person name="Mueller V."/>
        </authorList>
    </citation>
    <scope>NUCLEOTIDE SEQUENCE [LARGE SCALE GENOMIC DNA]</scope>
    <source>
        <strain evidence="5">ATCC 29683 / DSM 1030 / JCM 2381 / KCTC 1655 / WB1</strain>
    </source>
</reference>
<keyword evidence="1 2" id="KW-0238">DNA-binding</keyword>
<dbReference type="InterPro" id="IPR050624">
    <property type="entry name" value="HTH-type_Tx_Regulator"/>
</dbReference>
<feature type="DNA-binding region" description="H-T-H motif" evidence="2">
    <location>
        <begin position="28"/>
        <end position="47"/>
    </location>
</feature>
<organism evidence="4 5">
    <name type="scientific">Acetobacterium woodii (strain ATCC 29683 / DSM 1030 / JCM 2381 / KCTC 1655 / WB1)</name>
    <dbReference type="NCBI Taxonomy" id="931626"/>
    <lineage>
        <taxon>Bacteria</taxon>
        <taxon>Bacillati</taxon>
        <taxon>Bacillota</taxon>
        <taxon>Clostridia</taxon>
        <taxon>Eubacteriales</taxon>
        <taxon>Eubacteriaceae</taxon>
        <taxon>Acetobacterium</taxon>
    </lineage>
</organism>
<dbReference type="SUPFAM" id="SSF46689">
    <property type="entry name" value="Homeodomain-like"/>
    <property type="match status" value="1"/>
</dbReference>
<dbReference type="PANTHER" id="PTHR43479:SF11">
    <property type="entry name" value="ACREF_ENVCD OPERON REPRESSOR-RELATED"/>
    <property type="match status" value="1"/>
</dbReference>
<evidence type="ECO:0000259" key="3">
    <source>
        <dbReference type="PROSITE" id="PS50977"/>
    </source>
</evidence>
<dbReference type="PROSITE" id="PS50977">
    <property type="entry name" value="HTH_TETR_2"/>
    <property type="match status" value="1"/>
</dbReference>
<dbReference type="PRINTS" id="PR00455">
    <property type="entry name" value="HTHTETR"/>
</dbReference>
<feature type="domain" description="HTH tetR-type" evidence="3">
    <location>
        <begin position="5"/>
        <end position="65"/>
    </location>
</feature>
<dbReference type="OrthoDB" id="494991at2"/>
<name>H6LCU9_ACEWD</name>
<dbReference type="AlphaFoldDB" id="H6LCU9"/>
<dbReference type="HOGENOM" id="CLU_069356_6_0_9"/>
<dbReference type="InterPro" id="IPR009057">
    <property type="entry name" value="Homeodomain-like_sf"/>
</dbReference>
<evidence type="ECO:0000313" key="4">
    <source>
        <dbReference type="EMBL" id="AFA49086.1"/>
    </source>
</evidence>
<dbReference type="Proteomes" id="UP000007177">
    <property type="component" value="Chromosome"/>
</dbReference>
<dbReference type="eggNOG" id="COG1309">
    <property type="taxonomic scope" value="Bacteria"/>
</dbReference>
<dbReference type="PANTHER" id="PTHR43479">
    <property type="entry name" value="ACREF/ENVCD OPERON REPRESSOR-RELATED"/>
    <property type="match status" value="1"/>
</dbReference>
<evidence type="ECO:0000313" key="5">
    <source>
        <dbReference type="Proteomes" id="UP000007177"/>
    </source>
</evidence>
<dbReference type="EMBL" id="CP002987">
    <property type="protein sequence ID" value="AFA49086.1"/>
    <property type="molecule type" value="Genomic_DNA"/>
</dbReference>
<gene>
    <name evidence="4" type="ordered locus">Awo_c23130</name>
</gene>
<accession>H6LCU9</accession>
<sequence>MRNETETRERLLKVAKAEFLELGYEKASIRKICKKAGVTTGALYFFFKDKNDLFADLVKKVAIEVKEVIVHHTQNEQVLYLNEKVTQQMIITDGIEQGREFVSYMYEHKDEFMLLLNKSNGSSYENFYDELVDLMEENTCLLLDYIGIDDKKKKALSRYTMHWLAHLETSSFAQLLTHDLSLEEALLQADMIAKFLSGGWLSVLGDDIVIK</sequence>
<protein>
    <submittedName>
        <fullName evidence="4">Transcriptional regulator TetR family</fullName>
    </submittedName>
</protein>
<dbReference type="InterPro" id="IPR023772">
    <property type="entry name" value="DNA-bd_HTH_TetR-type_CS"/>
</dbReference>
<keyword evidence="5" id="KW-1185">Reference proteome</keyword>
<evidence type="ECO:0000256" key="1">
    <source>
        <dbReference type="ARBA" id="ARBA00023125"/>
    </source>
</evidence>
<dbReference type="Gene3D" id="1.10.357.10">
    <property type="entry name" value="Tetracycline Repressor, domain 2"/>
    <property type="match status" value="1"/>
</dbReference>
<reference evidence="4 5" key="2">
    <citation type="journal article" date="2012" name="PLoS ONE">
        <title>An ancient pathway combining carbon dioxide fixation with the generation and utilization of a sodium ion gradient for ATP synthesis.</title>
        <authorList>
            <person name="Poehlein A."/>
            <person name="Schmidt S."/>
            <person name="Kaster A.K."/>
            <person name="Goenrich M."/>
            <person name="Vollmers J."/>
            <person name="Thurmer A."/>
            <person name="Bertsch J."/>
            <person name="Schuchmann K."/>
            <person name="Voigt B."/>
            <person name="Hecker M."/>
            <person name="Daniel R."/>
            <person name="Thauer R.K."/>
            <person name="Gottschalk G."/>
            <person name="Muller V."/>
        </authorList>
    </citation>
    <scope>NUCLEOTIDE SEQUENCE [LARGE SCALE GENOMIC DNA]</scope>
    <source>
        <strain evidence="5">ATCC 29683 / DSM 1030 / JCM 2381 / KCTC 1655 / WB1</strain>
    </source>
</reference>
<evidence type="ECO:0000256" key="2">
    <source>
        <dbReference type="PROSITE-ProRule" id="PRU00335"/>
    </source>
</evidence>
<dbReference type="InterPro" id="IPR001647">
    <property type="entry name" value="HTH_TetR"/>
</dbReference>
<dbReference type="KEGG" id="awo:Awo_c23130"/>
<dbReference type="RefSeq" id="WP_014356686.1">
    <property type="nucleotide sequence ID" value="NC_016894.1"/>
</dbReference>
<dbReference type="GO" id="GO:0003677">
    <property type="term" value="F:DNA binding"/>
    <property type="evidence" value="ECO:0007669"/>
    <property type="project" value="UniProtKB-UniRule"/>
</dbReference>